<dbReference type="Pfam" id="PF09084">
    <property type="entry name" value="NMT1"/>
    <property type="match status" value="1"/>
</dbReference>
<keyword evidence="12" id="KW-0732">Signal</keyword>
<comment type="pathway">
    <text evidence="2">Cofactor biosynthesis; thiamine diphosphate biosynthesis.</text>
</comment>
<dbReference type="AlphaFoldDB" id="A0A432V3L7"/>
<evidence type="ECO:0000256" key="9">
    <source>
        <dbReference type="ARBA" id="ARBA00023004"/>
    </source>
</evidence>
<dbReference type="Gene3D" id="3.40.190.10">
    <property type="entry name" value="Periplasmic binding protein-like II"/>
    <property type="match status" value="2"/>
</dbReference>
<feature type="signal peptide" evidence="12">
    <location>
        <begin position="1"/>
        <end position="32"/>
    </location>
</feature>
<accession>A0A432V3L7</accession>
<keyword evidence="7" id="KW-0663">Pyridoxal phosphate</keyword>
<keyword evidence="15" id="KW-1185">Reference proteome</keyword>
<gene>
    <name evidence="14" type="ORF">EET67_16740</name>
</gene>
<proteinExistence type="inferred from homology"/>
<dbReference type="EMBL" id="RKST01000017">
    <property type="protein sequence ID" value="RUM96632.1"/>
    <property type="molecule type" value="Genomic_DNA"/>
</dbReference>
<keyword evidence="5" id="KW-0808">Transferase</keyword>
<evidence type="ECO:0000256" key="11">
    <source>
        <dbReference type="ARBA" id="ARBA00048179"/>
    </source>
</evidence>
<keyword evidence="9" id="KW-0408">Iron</keyword>
<dbReference type="SUPFAM" id="SSF53850">
    <property type="entry name" value="Periplasmic binding protein-like II"/>
    <property type="match status" value="1"/>
</dbReference>
<dbReference type="InterPro" id="IPR015168">
    <property type="entry name" value="SsuA/THI5"/>
</dbReference>
<sequence length="346" mass="38336">MIKGRRTIMRSFLQILSAGAVIASLVTAPALADTKIRFTLDWIPGATHGAFLIAKQKGYYKEEGLDVTIDPGKGSAEVVRQIAAGVYDIGFPDINVLMDFNAKNPEQAFPAVLSGYEEAPASIFVLKSSGIEEPKQLEGKKLGSAAHDSTFKLFPIFSEINGIDMSSVQVEYIDPRLRETLLAQKSVDAIPGQVFNSLLELKAKGVPESEIKYFMYKDYGLELYSNSVAVSPAFMKENPEAVRGFIRATIKGIRDLVKDPEDGVKAALAYEPLLNADIERERLRVAMECCIITDTVLEKGYGDFDRERLQKDIDLISDAYKLPRKPSLDEMFDPSFLPPQSERLVK</sequence>
<evidence type="ECO:0000256" key="2">
    <source>
        <dbReference type="ARBA" id="ARBA00004948"/>
    </source>
</evidence>
<evidence type="ECO:0000256" key="12">
    <source>
        <dbReference type="SAM" id="SignalP"/>
    </source>
</evidence>
<reference evidence="14 15" key="1">
    <citation type="submission" date="2018-11" db="EMBL/GenBank/DDBJ databases">
        <title>Pseudaminobacter arsenicus sp. nov., an arsenic-resistant bacterium isolated from arsenic-rich aquifers.</title>
        <authorList>
            <person name="Mu Y."/>
        </authorList>
    </citation>
    <scope>NUCLEOTIDE SEQUENCE [LARGE SCALE GENOMIC DNA]</scope>
    <source>
        <strain evidence="14 15">CB3</strain>
    </source>
</reference>
<keyword evidence="6" id="KW-0479">Metal-binding</keyword>
<organism evidence="14 15">
    <name type="scientific">Borborobacter arsenicus</name>
    <dbReference type="NCBI Taxonomy" id="1851146"/>
    <lineage>
        <taxon>Bacteria</taxon>
        <taxon>Pseudomonadati</taxon>
        <taxon>Pseudomonadota</taxon>
        <taxon>Alphaproteobacteria</taxon>
        <taxon>Hyphomicrobiales</taxon>
        <taxon>Phyllobacteriaceae</taxon>
        <taxon>Borborobacter</taxon>
    </lineage>
</organism>
<comment type="function">
    <text evidence="1">Responsible for the formation of the pyrimidine heterocycle in the thiamine biosynthesis pathway. Catalyzes the formation of hydroxymethylpyrimidine phosphate (HMP-P) from histidine and pyridoxal phosphate (PLP). The protein uses PLP and the active site histidine to form HMP-P, generating an inactive enzyme. The enzyme can only undergo a single turnover, which suggests it is a suicide enzyme.</text>
</comment>
<comment type="catalytic activity">
    <reaction evidence="11">
        <text>N(6)-(pyridoxal phosphate)-L-lysyl-[4-amino-5-hydroxymethyl-2-methylpyrimidine phosphate synthase] + L-histidyl-[4-amino-5-hydroxymethyl-2-methylpyrimidine phosphate synthase] + 2 Fe(3+) + 4 H2O = L-lysyl-[4-amino-5-hydroxymethyl-2-methylpyrimidine phosphate synthase] + (2S)-2-amino-5-hydroxy-4-oxopentanoyl-[4-amino-5-hydroxymethyl-2-methylpyrimidine phosphate synthase] + 4-amino-2-methyl-5-(phosphooxymethyl)pyrimidine + 3-oxopropanoate + 2 Fe(2+) + 2 H(+)</text>
        <dbReference type="Rhea" id="RHEA:65756"/>
        <dbReference type="Rhea" id="RHEA-COMP:16892"/>
        <dbReference type="Rhea" id="RHEA-COMP:16893"/>
        <dbReference type="Rhea" id="RHEA-COMP:16894"/>
        <dbReference type="Rhea" id="RHEA-COMP:16895"/>
        <dbReference type="ChEBI" id="CHEBI:15377"/>
        <dbReference type="ChEBI" id="CHEBI:15378"/>
        <dbReference type="ChEBI" id="CHEBI:29033"/>
        <dbReference type="ChEBI" id="CHEBI:29034"/>
        <dbReference type="ChEBI" id="CHEBI:29969"/>
        <dbReference type="ChEBI" id="CHEBI:29979"/>
        <dbReference type="ChEBI" id="CHEBI:33190"/>
        <dbReference type="ChEBI" id="CHEBI:58354"/>
        <dbReference type="ChEBI" id="CHEBI:143915"/>
        <dbReference type="ChEBI" id="CHEBI:157692"/>
    </reaction>
    <physiologicalReaction direction="left-to-right" evidence="11">
        <dbReference type="Rhea" id="RHEA:65757"/>
    </physiologicalReaction>
</comment>
<evidence type="ECO:0000313" key="15">
    <source>
        <dbReference type="Proteomes" id="UP000281647"/>
    </source>
</evidence>
<dbReference type="OrthoDB" id="9815602at2"/>
<dbReference type="GO" id="GO:0016740">
    <property type="term" value="F:transferase activity"/>
    <property type="evidence" value="ECO:0007669"/>
    <property type="project" value="UniProtKB-KW"/>
</dbReference>
<name>A0A432V3L7_9HYPH</name>
<evidence type="ECO:0000256" key="6">
    <source>
        <dbReference type="ARBA" id="ARBA00022723"/>
    </source>
</evidence>
<dbReference type="GO" id="GO:0009228">
    <property type="term" value="P:thiamine biosynthetic process"/>
    <property type="evidence" value="ECO:0007669"/>
    <property type="project" value="UniProtKB-KW"/>
</dbReference>
<dbReference type="Proteomes" id="UP000281647">
    <property type="component" value="Unassembled WGS sequence"/>
</dbReference>
<dbReference type="PANTHER" id="PTHR31528:SF1">
    <property type="entry name" value="4-AMINO-5-HYDROXYMETHYL-2-METHYLPYRIMIDINE PHOSPHATE SYNTHASE THI11-RELATED"/>
    <property type="match status" value="1"/>
</dbReference>
<comment type="caution">
    <text evidence="14">The sequence shown here is derived from an EMBL/GenBank/DDBJ whole genome shotgun (WGS) entry which is preliminary data.</text>
</comment>
<evidence type="ECO:0000256" key="3">
    <source>
        <dbReference type="ARBA" id="ARBA00009406"/>
    </source>
</evidence>
<evidence type="ECO:0000256" key="10">
    <source>
        <dbReference type="ARBA" id="ARBA00033171"/>
    </source>
</evidence>
<dbReference type="GO" id="GO:0046872">
    <property type="term" value="F:metal ion binding"/>
    <property type="evidence" value="ECO:0007669"/>
    <property type="project" value="UniProtKB-KW"/>
</dbReference>
<feature type="chain" id="PRO_5019168285" description="Thiamine pyrimidine synthase" evidence="12">
    <location>
        <begin position="33"/>
        <end position="346"/>
    </location>
</feature>
<evidence type="ECO:0000256" key="5">
    <source>
        <dbReference type="ARBA" id="ARBA00022679"/>
    </source>
</evidence>
<dbReference type="PANTHER" id="PTHR31528">
    <property type="entry name" value="4-AMINO-5-HYDROXYMETHYL-2-METHYLPYRIMIDINE PHOSPHATE SYNTHASE THI11-RELATED"/>
    <property type="match status" value="1"/>
</dbReference>
<comment type="similarity">
    <text evidence="3">Belongs to the NMT1/THI5 family.</text>
</comment>
<protein>
    <recommendedName>
        <fullName evidence="10">Thiamine pyrimidine synthase</fullName>
    </recommendedName>
</protein>
<evidence type="ECO:0000313" key="14">
    <source>
        <dbReference type="EMBL" id="RUM96632.1"/>
    </source>
</evidence>
<keyword evidence="8" id="KW-0784">Thiamine biosynthesis</keyword>
<feature type="domain" description="SsuA/THI5-like" evidence="13">
    <location>
        <begin position="47"/>
        <end position="262"/>
    </location>
</feature>
<evidence type="ECO:0000256" key="4">
    <source>
        <dbReference type="ARBA" id="ARBA00011738"/>
    </source>
</evidence>
<evidence type="ECO:0000256" key="8">
    <source>
        <dbReference type="ARBA" id="ARBA00022977"/>
    </source>
</evidence>
<evidence type="ECO:0000259" key="13">
    <source>
        <dbReference type="Pfam" id="PF09084"/>
    </source>
</evidence>
<evidence type="ECO:0000256" key="7">
    <source>
        <dbReference type="ARBA" id="ARBA00022898"/>
    </source>
</evidence>
<dbReference type="InterPro" id="IPR027939">
    <property type="entry name" value="NMT1/THI5"/>
</dbReference>
<comment type="subunit">
    <text evidence="4">Homodimer.</text>
</comment>
<evidence type="ECO:0000256" key="1">
    <source>
        <dbReference type="ARBA" id="ARBA00003469"/>
    </source>
</evidence>